<evidence type="ECO:0000313" key="5">
    <source>
        <dbReference type="Proteomes" id="UP000184499"/>
    </source>
</evidence>
<evidence type="ECO:0000256" key="3">
    <source>
        <dbReference type="ARBA" id="ARBA00013105"/>
    </source>
</evidence>
<name>A0A1L9UQ80_ASPBC</name>
<keyword evidence="5" id="KW-1185">Reference proteome</keyword>
<organism evidence="4 5">
    <name type="scientific">Aspergillus brasiliensis (strain CBS 101740 / IMI 381727 / IBT 21946)</name>
    <dbReference type="NCBI Taxonomy" id="767769"/>
    <lineage>
        <taxon>Eukaryota</taxon>
        <taxon>Fungi</taxon>
        <taxon>Dikarya</taxon>
        <taxon>Ascomycota</taxon>
        <taxon>Pezizomycotina</taxon>
        <taxon>Eurotiomycetes</taxon>
        <taxon>Eurotiomycetidae</taxon>
        <taxon>Eurotiales</taxon>
        <taxon>Aspergillaceae</taxon>
        <taxon>Aspergillus</taxon>
        <taxon>Aspergillus subgen. Circumdati</taxon>
    </lineage>
</organism>
<dbReference type="Gene3D" id="3.10.310.10">
    <property type="entry name" value="Diaminopimelate Epimerase, Chain A, domain 1"/>
    <property type="match status" value="1"/>
</dbReference>
<evidence type="ECO:0000313" key="4">
    <source>
        <dbReference type="EMBL" id="OJJ73706.1"/>
    </source>
</evidence>
<comment type="catalytic activity">
    <reaction evidence="1">
        <text>trans-3-hydroxy-L-proline = 1-pyrroline-2-carboxylate + H2O</text>
        <dbReference type="Rhea" id="RHEA:10320"/>
        <dbReference type="ChEBI" id="CHEBI:15377"/>
        <dbReference type="ChEBI" id="CHEBI:39785"/>
        <dbReference type="ChEBI" id="CHEBI:57938"/>
        <dbReference type="EC" id="4.2.1.77"/>
    </reaction>
</comment>
<dbReference type="GO" id="GO:0050346">
    <property type="term" value="F:trans-L-3-hydroxyproline dehydratase activity"/>
    <property type="evidence" value="ECO:0007669"/>
    <property type="project" value="UniProtKB-EC"/>
</dbReference>
<evidence type="ECO:0000256" key="1">
    <source>
        <dbReference type="ARBA" id="ARBA00001148"/>
    </source>
</evidence>
<gene>
    <name evidence="4" type="ORF">ASPBRDRAFT_41408</name>
</gene>
<dbReference type="AlphaFoldDB" id="A0A1L9UQ80"/>
<protein>
    <recommendedName>
        <fullName evidence="3">trans-L-3-hydroxyproline dehydratase</fullName>
        <ecNumber evidence="3">4.2.1.77</ecNumber>
    </recommendedName>
</protein>
<sequence length="134" mass="15068">MMIYSRLWEGTIHFPALGDWANYVDYELDAVTLFEEDKSRPKKSPIVQRSVTVYGDGRIDRSPGVSATCARMAILHSDSRVRGNLKFTNHSMIRSVLEAEIVGFRSCRVEDFEACEVRVGGQAHLVAQSRLFSG</sequence>
<dbReference type="GeneID" id="93577049"/>
<accession>A0A1L9UQ80</accession>
<dbReference type="PANTHER" id="PTHR33442:SF1">
    <property type="entry name" value="TRANS-3-HYDROXY-L-PROLINE DEHYDRATASE"/>
    <property type="match status" value="1"/>
</dbReference>
<dbReference type="OrthoDB" id="6409228at2759"/>
<dbReference type="STRING" id="767769.A0A1L9UQ80"/>
<dbReference type="RefSeq" id="XP_067480954.1">
    <property type="nucleotide sequence ID" value="XM_067624561.1"/>
</dbReference>
<dbReference type="PANTHER" id="PTHR33442">
    <property type="entry name" value="TRANS-3-HYDROXY-L-PROLINE DEHYDRATASE"/>
    <property type="match status" value="1"/>
</dbReference>
<dbReference type="VEuPathDB" id="FungiDB:ASPBRDRAFT_41408"/>
<dbReference type="InterPro" id="IPR008794">
    <property type="entry name" value="Pro_racemase_fam"/>
</dbReference>
<dbReference type="EC" id="4.2.1.77" evidence="3"/>
<proteinExistence type="inferred from homology"/>
<reference evidence="5" key="1">
    <citation type="journal article" date="2017" name="Genome Biol.">
        <title>Comparative genomics reveals high biological diversity and specific adaptations in the industrially and medically important fungal genus Aspergillus.</title>
        <authorList>
            <person name="de Vries R.P."/>
            <person name="Riley R."/>
            <person name="Wiebenga A."/>
            <person name="Aguilar-Osorio G."/>
            <person name="Amillis S."/>
            <person name="Uchima C.A."/>
            <person name="Anderluh G."/>
            <person name="Asadollahi M."/>
            <person name="Askin M."/>
            <person name="Barry K."/>
            <person name="Battaglia E."/>
            <person name="Bayram O."/>
            <person name="Benocci T."/>
            <person name="Braus-Stromeyer S.A."/>
            <person name="Caldana C."/>
            <person name="Canovas D."/>
            <person name="Cerqueira G.C."/>
            <person name="Chen F."/>
            <person name="Chen W."/>
            <person name="Choi C."/>
            <person name="Clum A."/>
            <person name="Dos Santos R.A."/>
            <person name="Damasio A.R."/>
            <person name="Diallinas G."/>
            <person name="Emri T."/>
            <person name="Fekete E."/>
            <person name="Flipphi M."/>
            <person name="Freyberg S."/>
            <person name="Gallo A."/>
            <person name="Gournas C."/>
            <person name="Habgood R."/>
            <person name="Hainaut M."/>
            <person name="Harispe M.L."/>
            <person name="Henrissat B."/>
            <person name="Hilden K.S."/>
            <person name="Hope R."/>
            <person name="Hossain A."/>
            <person name="Karabika E."/>
            <person name="Karaffa L."/>
            <person name="Karanyi Z."/>
            <person name="Krasevec N."/>
            <person name="Kuo A."/>
            <person name="Kusch H."/>
            <person name="LaButti K."/>
            <person name="Lagendijk E.L."/>
            <person name="Lapidus A."/>
            <person name="Levasseur A."/>
            <person name="Lindquist E."/>
            <person name="Lipzen A."/>
            <person name="Logrieco A.F."/>
            <person name="MacCabe A."/>
            <person name="Maekelae M.R."/>
            <person name="Malavazi I."/>
            <person name="Melin P."/>
            <person name="Meyer V."/>
            <person name="Mielnichuk N."/>
            <person name="Miskei M."/>
            <person name="Molnar A.P."/>
            <person name="Mule G."/>
            <person name="Ngan C.Y."/>
            <person name="Orejas M."/>
            <person name="Orosz E."/>
            <person name="Ouedraogo J.P."/>
            <person name="Overkamp K.M."/>
            <person name="Park H.-S."/>
            <person name="Perrone G."/>
            <person name="Piumi F."/>
            <person name="Punt P.J."/>
            <person name="Ram A.F."/>
            <person name="Ramon A."/>
            <person name="Rauscher S."/>
            <person name="Record E."/>
            <person name="Riano-Pachon D.M."/>
            <person name="Robert V."/>
            <person name="Roehrig J."/>
            <person name="Ruller R."/>
            <person name="Salamov A."/>
            <person name="Salih N.S."/>
            <person name="Samson R.A."/>
            <person name="Sandor E."/>
            <person name="Sanguinetti M."/>
            <person name="Schuetze T."/>
            <person name="Sepcic K."/>
            <person name="Shelest E."/>
            <person name="Sherlock G."/>
            <person name="Sophianopoulou V."/>
            <person name="Squina F.M."/>
            <person name="Sun H."/>
            <person name="Susca A."/>
            <person name="Todd R.B."/>
            <person name="Tsang A."/>
            <person name="Unkles S.E."/>
            <person name="van de Wiele N."/>
            <person name="van Rossen-Uffink D."/>
            <person name="Oliveira J.V."/>
            <person name="Vesth T.C."/>
            <person name="Visser J."/>
            <person name="Yu J.-H."/>
            <person name="Zhou M."/>
            <person name="Andersen M.R."/>
            <person name="Archer D.B."/>
            <person name="Baker S.E."/>
            <person name="Benoit I."/>
            <person name="Brakhage A.A."/>
            <person name="Braus G.H."/>
            <person name="Fischer R."/>
            <person name="Frisvad J.C."/>
            <person name="Goldman G.H."/>
            <person name="Houbraken J."/>
            <person name="Oakley B."/>
            <person name="Pocsi I."/>
            <person name="Scazzocchio C."/>
            <person name="Seiboth B."/>
            <person name="vanKuyk P.A."/>
            <person name="Wortman J."/>
            <person name="Dyer P.S."/>
            <person name="Grigoriev I.V."/>
        </authorList>
    </citation>
    <scope>NUCLEOTIDE SEQUENCE [LARGE SCALE GENOMIC DNA]</scope>
    <source>
        <strain evidence="5">CBS 101740 / IMI 381727 / IBT 21946</strain>
    </source>
</reference>
<dbReference type="Pfam" id="PF05544">
    <property type="entry name" value="Pro_racemase"/>
    <property type="match status" value="1"/>
</dbReference>
<dbReference type="SUPFAM" id="SSF54506">
    <property type="entry name" value="Diaminopimelate epimerase-like"/>
    <property type="match status" value="1"/>
</dbReference>
<dbReference type="EMBL" id="KV878682">
    <property type="protein sequence ID" value="OJJ73706.1"/>
    <property type="molecule type" value="Genomic_DNA"/>
</dbReference>
<evidence type="ECO:0000256" key="2">
    <source>
        <dbReference type="ARBA" id="ARBA00007529"/>
    </source>
</evidence>
<comment type="similarity">
    <text evidence="2">Belongs to the proline racemase family.</text>
</comment>
<dbReference type="Proteomes" id="UP000184499">
    <property type="component" value="Unassembled WGS sequence"/>
</dbReference>